<evidence type="ECO:0000313" key="4">
    <source>
        <dbReference type="Proteomes" id="UP000502996"/>
    </source>
</evidence>
<dbReference type="RefSeq" id="WP_165237600.1">
    <property type="nucleotide sequence ID" value="NZ_CP049257.1"/>
</dbReference>
<feature type="transmembrane region" description="Helical" evidence="1">
    <location>
        <begin position="73"/>
        <end position="95"/>
    </location>
</feature>
<organism evidence="3 4">
    <name type="scientific">Nocardioides anomalus</name>
    <dbReference type="NCBI Taxonomy" id="2712223"/>
    <lineage>
        <taxon>Bacteria</taxon>
        <taxon>Bacillati</taxon>
        <taxon>Actinomycetota</taxon>
        <taxon>Actinomycetes</taxon>
        <taxon>Propionibacteriales</taxon>
        <taxon>Nocardioidaceae</taxon>
        <taxon>Nocardioides</taxon>
    </lineage>
</organism>
<evidence type="ECO:0000256" key="1">
    <source>
        <dbReference type="SAM" id="Phobius"/>
    </source>
</evidence>
<name>A0A6G6WIT0_9ACTN</name>
<protein>
    <submittedName>
        <fullName evidence="3">Sterol desaturase family protein</fullName>
    </submittedName>
</protein>
<dbReference type="KEGG" id="nano:G5V58_22955"/>
<dbReference type="EMBL" id="CP049257">
    <property type="protein sequence ID" value="QIG45238.1"/>
    <property type="molecule type" value="Genomic_DNA"/>
</dbReference>
<keyword evidence="1" id="KW-0472">Membrane</keyword>
<dbReference type="GO" id="GO:0016491">
    <property type="term" value="F:oxidoreductase activity"/>
    <property type="evidence" value="ECO:0007669"/>
    <property type="project" value="InterPro"/>
</dbReference>
<feature type="transmembrane region" description="Helical" evidence="1">
    <location>
        <begin position="49"/>
        <end position="67"/>
    </location>
</feature>
<dbReference type="GO" id="GO:0008610">
    <property type="term" value="P:lipid biosynthetic process"/>
    <property type="evidence" value="ECO:0007669"/>
    <property type="project" value="InterPro"/>
</dbReference>
<dbReference type="InterPro" id="IPR006694">
    <property type="entry name" value="Fatty_acid_hydroxylase"/>
</dbReference>
<evidence type="ECO:0000259" key="2">
    <source>
        <dbReference type="Pfam" id="PF04116"/>
    </source>
</evidence>
<dbReference type="Proteomes" id="UP000502996">
    <property type="component" value="Chromosome"/>
</dbReference>
<keyword evidence="1" id="KW-0812">Transmembrane</keyword>
<dbReference type="GO" id="GO:0005506">
    <property type="term" value="F:iron ion binding"/>
    <property type="evidence" value="ECO:0007669"/>
    <property type="project" value="InterPro"/>
</dbReference>
<dbReference type="Pfam" id="PF04116">
    <property type="entry name" value="FA_hydroxylase"/>
    <property type="match status" value="1"/>
</dbReference>
<gene>
    <name evidence="3" type="ORF">G5V58_22955</name>
</gene>
<feature type="domain" description="Fatty acid hydroxylase" evidence="2">
    <location>
        <begin position="78"/>
        <end position="221"/>
    </location>
</feature>
<proteinExistence type="predicted"/>
<accession>A0A6G6WIT0</accession>
<sequence length="246" mass="28487">MTQADPQIEALAAQRLAADEERITGQARRRQSLTLSAAWREFWRHPSPWLISTFLVASVIARIAVGRGSWWELLVPVALIALFPVIEWVIHVAVLHWRPRTIGPLTVDSLLAREHRAHHADPRDLPLVFIPWRVLVWLLPTYVVVAWLVTPNSAWMLTLLVSVYGIKAGYEWTHYLVHSDHRPRSRWYRSVWRNHRLHHYKNEHYWFTVTSAGTADRLFGTYPADASAVPTSPTVKRLHDLEETRG</sequence>
<keyword evidence="1" id="KW-1133">Transmembrane helix</keyword>
<evidence type="ECO:0000313" key="3">
    <source>
        <dbReference type="EMBL" id="QIG45238.1"/>
    </source>
</evidence>
<feature type="transmembrane region" description="Helical" evidence="1">
    <location>
        <begin position="125"/>
        <end position="149"/>
    </location>
</feature>
<keyword evidence="4" id="KW-1185">Reference proteome</keyword>
<dbReference type="AlphaFoldDB" id="A0A6G6WIT0"/>
<reference evidence="3 4" key="1">
    <citation type="submission" date="2020-02" db="EMBL/GenBank/DDBJ databases">
        <title>Full genome sequence of Nocardioides sp. R-3366.</title>
        <authorList>
            <person name="Im W.-T."/>
        </authorList>
    </citation>
    <scope>NUCLEOTIDE SEQUENCE [LARGE SCALE GENOMIC DNA]</scope>
    <source>
        <strain evidence="3 4">R-3366</strain>
    </source>
</reference>